<gene>
    <name evidence="1" type="ORF">SAMN05661003_1371</name>
</gene>
<sequence>MIGDIQVISIEDQAPSLWANHYMVNTVDSLAVYNLFAQVDSTLTIDEVTGIIRASSNKADHTLESAVTALGKLFVTGFTPRTGSEYDANRDNLYTDIDKITDELENISGLSIEVFATTDAEGKVTPFSPSAIETQARNNIAYRYALVNLNPFAVVGPDSMYDDFNQNGELDIFDPSTGDGQLSDKYLTYRTEMLSFLIEKSINDGANQSIIRFEDKASGEVVLQQGLNAPQLGVVFGSEQGEELNGTSFPDSRGDKFNDRLYGMGGNDTLLCGVLSAELTMSEAARCIQ</sequence>
<evidence type="ECO:0000313" key="1">
    <source>
        <dbReference type="EMBL" id="SDE72925.1"/>
    </source>
</evidence>
<protein>
    <submittedName>
        <fullName evidence="1">Uncharacterized protein</fullName>
    </submittedName>
</protein>
<dbReference type="AlphaFoldDB" id="A0A1G7FBS2"/>
<organism evidence="1 2">
    <name type="scientific">Desulfuromonas thiophila</name>
    <dbReference type="NCBI Taxonomy" id="57664"/>
    <lineage>
        <taxon>Bacteria</taxon>
        <taxon>Pseudomonadati</taxon>
        <taxon>Thermodesulfobacteriota</taxon>
        <taxon>Desulfuromonadia</taxon>
        <taxon>Desulfuromonadales</taxon>
        <taxon>Desulfuromonadaceae</taxon>
        <taxon>Desulfuromonas</taxon>
    </lineage>
</organism>
<reference evidence="2" key="1">
    <citation type="submission" date="2016-10" db="EMBL/GenBank/DDBJ databases">
        <authorList>
            <person name="Varghese N."/>
            <person name="Submissions S."/>
        </authorList>
    </citation>
    <scope>NUCLEOTIDE SEQUENCE [LARGE SCALE GENOMIC DNA]</scope>
    <source>
        <strain evidence="2">DSM 8987</strain>
    </source>
</reference>
<accession>A0A1G7FBS2</accession>
<dbReference type="Proteomes" id="UP000243205">
    <property type="component" value="Unassembled WGS sequence"/>
</dbReference>
<dbReference type="STRING" id="57664.SAMN05661003_1371"/>
<evidence type="ECO:0000313" key="2">
    <source>
        <dbReference type="Proteomes" id="UP000243205"/>
    </source>
</evidence>
<dbReference type="EMBL" id="FNAQ01000037">
    <property type="protein sequence ID" value="SDE72925.1"/>
    <property type="molecule type" value="Genomic_DNA"/>
</dbReference>
<name>A0A1G7FBS2_9BACT</name>
<keyword evidence="2" id="KW-1185">Reference proteome</keyword>
<proteinExistence type="predicted"/>